<evidence type="ECO:0000313" key="3">
    <source>
        <dbReference type="EMBL" id="ELU09106.1"/>
    </source>
</evidence>
<evidence type="ECO:0000259" key="2">
    <source>
        <dbReference type="Pfam" id="PF13360"/>
    </source>
</evidence>
<dbReference type="Gene3D" id="2.130.10.10">
    <property type="entry name" value="YVTN repeat-like/Quinoprotein amine dehydrogenase"/>
    <property type="match status" value="1"/>
</dbReference>
<evidence type="ECO:0000313" key="4">
    <source>
        <dbReference type="EnsemblMetazoa" id="CapteP225754"/>
    </source>
</evidence>
<gene>
    <name evidence="3" type="ORF">CAPTEDRAFT_225754</name>
</gene>
<feature type="region of interest" description="Disordered" evidence="1">
    <location>
        <begin position="1"/>
        <end position="32"/>
    </location>
</feature>
<accession>R7V0B7</accession>
<sequence>MKTKKKTPMHDSDTDSVSSSTHGPVIRNKSLPILKASGASPLGRRRSLRIAALNMEHDMQVDLSRQETVVMETPRVLERMEISNNFKHWRKQKTLQPHKTIKEVEESSDEEMEQGADLLRQQTTSTDLQAALLRTQLKSSIKRKQLKRKATALTGGPVAKKRGDALNRQTSIAAVCELYVPPEADWPLKINGQVVWHVPLPDIGCCALFIDIKRCVLSDSCGNITELDENVRVIRSFTAPFNAFNFASNKNQLLVASDKGRIFDINTSDPELFTSVKGFNEILDMCFHGDAVAISDDKGQVAMLDVDGKESWRKKSGGETGWMVEVDDTSVYLAHSKGVAKFEREKGEIVWEAKCESPVLSGFGVSEDASIGDHNHCDSFSACYDEETGRVVYEVKLQNQVENVKRGVDIKTTEILVCKESPKPSKKRKLSQL</sequence>
<dbReference type="InterPro" id="IPR011047">
    <property type="entry name" value="Quinoprotein_ADH-like_sf"/>
</dbReference>
<dbReference type="InterPro" id="IPR002372">
    <property type="entry name" value="PQQ_rpt_dom"/>
</dbReference>
<name>R7V0B7_CAPTE</name>
<dbReference type="EMBL" id="KB298528">
    <property type="protein sequence ID" value="ELU09106.1"/>
    <property type="molecule type" value="Genomic_DNA"/>
</dbReference>
<dbReference type="EMBL" id="AMQN01021383">
    <property type="status" value="NOT_ANNOTATED_CDS"/>
    <property type="molecule type" value="Genomic_DNA"/>
</dbReference>
<feature type="domain" description="Pyrrolo-quinoline quinone repeat" evidence="2">
    <location>
        <begin position="298"/>
        <end position="361"/>
    </location>
</feature>
<reference evidence="5" key="1">
    <citation type="submission" date="2012-12" db="EMBL/GenBank/DDBJ databases">
        <authorList>
            <person name="Hellsten U."/>
            <person name="Grimwood J."/>
            <person name="Chapman J.A."/>
            <person name="Shapiro H."/>
            <person name="Aerts A."/>
            <person name="Otillar R.P."/>
            <person name="Terry A.Y."/>
            <person name="Boore J.L."/>
            <person name="Simakov O."/>
            <person name="Marletaz F."/>
            <person name="Cho S.-J."/>
            <person name="Edsinger-Gonzales E."/>
            <person name="Havlak P."/>
            <person name="Kuo D.-H."/>
            <person name="Larsson T."/>
            <person name="Lv J."/>
            <person name="Arendt D."/>
            <person name="Savage R."/>
            <person name="Osoegawa K."/>
            <person name="de Jong P."/>
            <person name="Lindberg D.R."/>
            <person name="Seaver E.C."/>
            <person name="Weisblat D.A."/>
            <person name="Putnam N.H."/>
            <person name="Grigoriev I.V."/>
            <person name="Rokhsar D.S."/>
        </authorList>
    </citation>
    <scope>NUCLEOTIDE SEQUENCE</scope>
    <source>
        <strain evidence="5">I ESC-2004</strain>
    </source>
</reference>
<reference evidence="4" key="3">
    <citation type="submission" date="2015-06" db="UniProtKB">
        <authorList>
            <consortium name="EnsemblMetazoa"/>
        </authorList>
    </citation>
    <scope>IDENTIFICATION</scope>
</reference>
<evidence type="ECO:0000256" key="1">
    <source>
        <dbReference type="SAM" id="MobiDB-lite"/>
    </source>
</evidence>
<proteinExistence type="predicted"/>
<evidence type="ECO:0000313" key="5">
    <source>
        <dbReference type="Proteomes" id="UP000014760"/>
    </source>
</evidence>
<dbReference type="InterPro" id="IPR015943">
    <property type="entry name" value="WD40/YVTN_repeat-like_dom_sf"/>
</dbReference>
<organism evidence="3">
    <name type="scientific">Capitella teleta</name>
    <name type="common">Polychaete worm</name>
    <dbReference type="NCBI Taxonomy" id="283909"/>
    <lineage>
        <taxon>Eukaryota</taxon>
        <taxon>Metazoa</taxon>
        <taxon>Spiralia</taxon>
        <taxon>Lophotrochozoa</taxon>
        <taxon>Annelida</taxon>
        <taxon>Polychaeta</taxon>
        <taxon>Sedentaria</taxon>
        <taxon>Scolecida</taxon>
        <taxon>Capitellidae</taxon>
        <taxon>Capitella</taxon>
    </lineage>
</organism>
<dbReference type="SUPFAM" id="SSF50998">
    <property type="entry name" value="Quinoprotein alcohol dehydrogenase-like"/>
    <property type="match status" value="1"/>
</dbReference>
<keyword evidence="5" id="KW-1185">Reference proteome</keyword>
<dbReference type="AlphaFoldDB" id="R7V0B7"/>
<dbReference type="Proteomes" id="UP000014760">
    <property type="component" value="Unassembled WGS sequence"/>
</dbReference>
<dbReference type="EnsemblMetazoa" id="CapteT225754">
    <property type="protein sequence ID" value="CapteP225754"/>
    <property type="gene ID" value="CapteG225754"/>
</dbReference>
<protein>
    <recommendedName>
        <fullName evidence="2">Pyrrolo-quinoline quinone repeat domain-containing protein</fullName>
    </recommendedName>
</protein>
<reference evidence="3 5" key="2">
    <citation type="journal article" date="2013" name="Nature">
        <title>Insights into bilaterian evolution from three spiralian genomes.</title>
        <authorList>
            <person name="Simakov O."/>
            <person name="Marletaz F."/>
            <person name="Cho S.J."/>
            <person name="Edsinger-Gonzales E."/>
            <person name="Havlak P."/>
            <person name="Hellsten U."/>
            <person name="Kuo D.H."/>
            <person name="Larsson T."/>
            <person name="Lv J."/>
            <person name="Arendt D."/>
            <person name="Savage R."/>
            <person name="Osoegawa K."/>
            <person name="de Jong P."/>
            <person name="Grimwood J."/>
            <person name="Chapman J.A."/>
            <person name="Shapiro H."/>
            <person name="Aerts A."/>
            <person name="Otillar R.P."/>
            <person name="Terry A.Y."/>
            <person name="Boore J.L."/>
            <person name="Grigoriev I.V."/>
            <person name="Lindberg D.R."/>
            <person name="Seaver E.C."/>
            <person name="Weisblat D.A."/>
            <person name="Putnam N.H."/>
            <person name="Rokhsar D.S."/>
        </authorList>
    </citation>
    <scope>NUCLEOTIDE SEQUENCE</scope>
    <source>
        <strain evidence="3 5">I ESC-2004</strain>
    </source>
</reference>
<dbReference type="HOGENOM" id="CLU_633471_0_0_1"/>
<dbReference type="Pfam" id="PF13360">
    <property type="entry name" value="PQQ_2"/>
    <property type="match status" value="1"/>
</dbReference>